<evidence type="ECO:0000256" key="6">
    <source>
        <dbReference type="ARBA" id="ARBA00022729"/>
    </source>
</evidence>
<keyword evidence="4 12" id="KW-1134">Transmembrane beta strand</keyword>
<dbReference type="PANTHER" id="PTHR30069:SF53">
    <property type="entry name" value="COLICIN I RECEPTOR-RELATED"/>
    <property type="match status" value="1"/>
</dbReference>
<gene>
    <name evidence="18" type="ORF">AADV58_02455</name>
</gene>
<evidence type="ECO:0000256" key="15">
    <source>
        <dbReference type="SAM" id="SignalP"/>
    </source>
</evidence>
<dbReference type="PANTHER" id="PTHR30069">
    <property type="entry name" value="TONB-DEPENDENT OUTER MEMBRANE RECEPTOR"/>
    <property type="match status" value="1"/>
</dbReference>
<dbReference type="SUPFAM" id="SSF56935">
    <property type="entry name" value="Porins"/>
    <property type="match status" value="1"/>
</dbReference>
<dbReference type="Gene3D" id="2.40.170.20">
    <property type="entry name" value="TonB-dependent receptor, beta-barrel domain"/>
    <property type="match status" value="1"/>
</dbReference>
<keyword evidence="9 12" id="KW-0472">Membrane</keyword>
<feature type="chain" id="PRO_5045349245" evidence="15">
    <location>
        <begin position="23"/>
        <end position="611"/>
    </location>
</feature>
<proteinExistence type="inferred from homology"/>
<dbReference type="InterPro" id="IPR010916">
    <property type="entry name" value="TonB_box_CS"/>
</dbReference>
<feature type="signal peptide" evidence="15">
    <location>
        <begin position="1"/>
        <end position="22"/>
    </location>
</feature>
<comment type="subcellular location">
    <subcellularLocation>
        <location evidence="1 12">Cell outer membrane</location>
        <topology evidence="1 12">Multi-pass membrane protein</topology>
    </subcellularLocation>
</comment>
<dbReference type="InterPro" id="IPR039426">
    <property type="entry name" value="TonB-dep_rcpt-like"/>
</dbReference>
<evidence type="ECO:0000256" key="1">
    <source>
        <dbReference type="ARBA" id="ARBA00004571"/>
    </source>
</evidence>
<evidence type="ECO:0000256" key="3">
    <source>
        <dbReference type="ARBA" id="ARBA00022448"/>
    </source>
</evidence>
<evidence type="ECO:0000256" key="12">
    <source>
        <dbReference type="PROSITE-ProRule" id="PRU01360"/>
    </source>
</evidence>
<evidence type="ECO:0000256" key="7">
    <source>
        <dbReference type="ARBA" id="ARBA00023065"/>
    </source>
</evidence>
<dbReference type="Pfam" id="PF07715">
    <property type="entry name" value="Plug"/>
    <property type="match status" value="1"/>
</dbReference>
<evidence type="ECO:0000256" key="10">
    <source>
        <dbReference type="ARBA" id="ARBA00023170"/>
    </source>
</evidence>
<evidence type="ECO:0000313" key="19">
    <source>
        <dbReference type="Proteomes" id="UP001479520"/>
    </source>
</evidence>
<evidence type="ECO:0000256" key="5">
    <source>
        <dbReference type="ARBA" id="ARBA00022692"/>
    </source>
</evidence>
<keyword evidence="6 15" id="KW-0732">Signal</keyword>
<protein>
    <submittedName>
        <fullName evidence="18">TonB-dependent receptor</fullName>
    </submittedName>
</protein>
<dbReference type="Proteomes" id="UP001479520">
    <property type="component" value="Chromosome"/>
</dbReference>
<dbReference type="Pfam" id="PF00593">
    <property type="entry name" value="TonB_dep_Rec_b-barrel"/>
    <property type="match status" value="1"/>
</dbReference>
<organism evidence="18 19">
    <name type="scientific">Azonexus hydrophilus</name>
    <dbReference type="NCBI Taxonomy" id="418702"/>
    <lineage>
        <taxon>Bacteria</taxon>
        <taxon>Pseudomonadati</taxon>
        <taxon>Pseudomonadota</taxon>
        <taxon>Betaproteobacteria</taxon>
        <taxon>Rhodocyclales</taxon>
        <taxon>Azonexaceae</taxon>
        <taxon>Azonexus</taxon>
    </lineage>
</organism>
<dbReference type="InterPro" id="IPR036942">
    <property type="entry name" value="Beta-barrel_TonB_sf"/>
</dbReference>
<dbReference type="InterPro" id="IPR000531">
    <property type="entry name" value="Beta-barrel_TonB"/>
</dbReference>
<dbReference type="RefSeq" id="WP_341743992.1">
    <property type="nucleotide sequence ID" value="NZ_CP151406.1"/>
</dbReference>
<dbReference type="EMBL" id="CP151406">
    <property type="protein sequence ID" value="WZJ22032.1"/>
    <property type="molecule type" value="Genomic_DNA"/>
</dbReference>
<comment type="similarity">
    <text evidence="2 12 14">Belongs to the TonB-dependent receptor family.</text>
</comment>
<accession>A0ABZ2XI61</accession>
<feature type="domain" description="TonB-dependent receptor-like beta-barrel" evidence="16">
    <location>
        <begin position="170"/>
        <end position="584"/>
    </location>
</feature>
<feature type="short sequence motif" description="TonB box" evidence="13">
    <location>
        <begin position="31"/>
        <end position="37"/>
    </location>
</feature>
<keyword evidence="5 12" id="KW-0812">Transmembrane</keyword>
<dbReference type="CDD" id="cd01347">
    <property type="entry name" value="ligand_gated_channel"/>
    <property type="match status" value="1"/>
</dbReference>
<sequence length="611" mass="67677">MNSRLKPLAVLLPLAFCQPLQATEQLASLDTMVVTATRQPMRVSEVLTDVSVIERNEIEAAGHTNLEQILAAQPGIQIVANGSWGAESSLLIRGTNGKHALLLVDGMRMGSATNGNVSWSRIPVAQIERIEIIRGPASAMYGSDAIGGVVQIFTRRSEETFHFSAEAGAGNYGTQNGSVSMSGKQNGWNYGATVSHESTKGFNSRPWTTTANPDKDGFHNLAASARLGYTFAPGHEVLLSALHADGMSRYDGSGATNDWVSKTRNGNGSLVLKNKINPNWNSTLTFGRSNDYSDNLRNGLFDSRFNTDQNLYSWQHDLNTRWGNLLVGLESTRQSITTSDNYAEKTRQNDSVQLGWNRGFGQHRLQGSIRHDDDSLFGDKTTGSLAYGYRLTPNWRASASIGTAFKAPTFNDLYYPLKSGYIGNPDVRPESAVNREITIHHEAGNHALSLTWYLNHIKDMISWTQVGAVTTPTNIDTARIEGATLNWQGRLRGFDLAFNYDWLDAKDQKNSRQLPRRARHSANASAGQEIGPWNWRTEFQFTGKRHEYPSTGPKVDMGSYTLVNLYAAYRFAPAWSVFARVNNLFDRDYILVNTYATPGRNAFIGIRYSPK</sequence>
<keyword evidence="11 12" id="KW-0998">Cell outer membrane</keyword>
<evidence type="ECO:0000256" key="4">
    <source>
        <dbReference type="ARBA" id="ARBA00022452"/>
    </source>
</evidence>
<dbReference type="InterPro" id="IPR012910">
    <property type="entry name" value="Plug_dom"/>
</dbReference>
<keyword evidence="7" id="KW-0406">Ion transport</keyword>
<dbReference type="PROSITE" id="PS00430">
    <property type="entry name" value="TONB_DEPENDENT_REC_1"/>
    <property type="match status" value="1"/>
</dbReference>
<evidence type="ECO:0000256" key="2">
    <source>
        <dbReference type="ARBA" id="ARBA00009810"/>
    </source>
</evidence>
<name>A0ABZ2XI61_9RHOO</name>
<keyword evidence="8 13" id="KW-0798">TonB box</keyword>
<dbReference type="Gene3D" id="2.170.130.10">
    <property type="entry name" value="TonB-dependent receptor, plug domain"/>
    <property type="match status" value="1"/>
</dbReference>
<evidence type="ECO:0000256" key="8">
    <source>
        <dbReference type="ARBA" id="ARBA00023077"/>
    </source>
</evidence>
<evidence type="ECO:0000259" key="16">
    <source>
        <dbReference type="Pfam" id="PF00593"/>
    </source>
</evidence>
<keyword evidence="19" id="KW-1185">Reference proteome</keyword>
<evidence type="ECO:0000256" key="13">
    <source>
        <dbReference type="PROSITE-ProRule" id="PRU10143"/>
    </source>
</evidence>
<evidence type="ECO:0000256" key="9">
    <source>
        <dbReference type="ARBA" id="ARBA00023136"/>
    </source>
</evidence>
<evidence type="ECO:0000256" key="14">
    <source>
        <dbReference type="RuleBase" id="RU003357"/>
    </source>
</evidence>
<dbReference type="PROSITE" id="PS52016">
    <property type="entry name" value="TONB_DEPENDENT_REC_3"/>
    <property type="match status" value="1"/>
</dbReference>
<evidence type="ECO:0000256" key="11">
    <source>
        <dbReference type="ARBA" id="ARBA00023237"/>
    </source>
</evidence>
<keyword evidence="3 12" id="KW-0813">Transport</keyword>
<evidence type="ECO:0000259" key="17">
    <source>
        <dbReference type="Pfam" id="PF07715"/>
    </source>
</evidence>
<reference evidence="18 19" key="1">
    <citation type="submission" date="2024-04" db="EMBL/GenBank/DDBJ databases">
        <title>Dissimilatory iodate-reducing microorganisms contribute to the enrichment of iodine in groundwater.</title>
        <authorList>
            <person name="Jiang Z."/>
        </authorList>
    </citation>
    <scope>NUCLEOTIDE SEQUENCE [LARGE SCALE GENOMIC DNA]</scope>
    <source>
        <strain evidence="18 19">NCP973</strain>
    </source>
</reference>
<evidence type="ECO:0000313" key="18">
    <source>
        <dbReference type="EMBL" id="WZJ22032.1"/>
    </source>
</evidence>
<dbReference type="InterPro" id="IPR037066">
    <property type="entry name" value="Plug_dom_sf"/>
</dbReference>
<feature type="domain" description="TonB-dependent receptor plug" evidence="17">
    <location>
        <begin position="44"/>
        <end position="149"/>
    </location>
</feature>
<keyword evidence="10 18" id="KW-0675">Receptor</keyword>